<feature type="domain" description="N-acetyltransferase" evidence="1">
    <location>
        <begin position="39"/>
        <end position="183"/>
    </location>
</feature>
<dbReference type="PROSITE" id="PS51186">
    <property type="entry name" value="GNAT"/>
    <property type="match status" value="1"/>
</dbReference>
<name>A0A650EPA4_9FIRM</name>
<dbReference type="AlphaFoldDB" id="A0A650EPA4"/>
<dbReference type="PANTHER" id="PTHR39173">
    <property type="entry name" value="ACETYLTRANSFERASE"/>
    <property type="match status" value="1"/>
</dbReference>
<accession>A0A650EPA4</accession>
<dbReference type="EMBL" id="MN577573">
    <property type="protein sequence ID" value="QGT51058.1"/>
    <property type="molecule type" value="Genomic_DNA"/>
</dbReference>
<proteinExistence type="predicted"/>
<dbReference type="Pfam" id="PF13302">
    <property type="entry name" value="Acetyltransf_3"/>
    <property type="match status" value="1"/>
</dbReference>
<dbReference type="GO" id="GO:0016747">
    <property type="term" value="F:acyltransferase activity, transferring groups other than amino-acyl groups"/>
    <property type="evidence" value="ECO:0007669"/>
    <property type="project" value="InterPro"/>
</dbReference>
<sequence length="188" mass="21308">MKQIILVGDEIRLEQAAQYHQQGAEEMKREFFNRGEQIINGSALFDQMDFDAWLENCARNSNPATVCPDWAVATTFFAVRKADEKVIGMIDVRHGLTVPFLQEYGGHIGYAVRPSERRKGYATQMLRLALGYCRSLGIESAMLGCYAENEASVRTIERCGGKRTEEKPYTDGKLMFVYQVPCKTEYNA</sequence>
<evidence type="ECO:0000259" key="1">
    <source>
        <dbReference type="PROSITE" id="PS51186"/>
    </source>
</evidence>
<dbReference type="CDD" id="cd04301">
    <property type="entry name" value="NAT_SF"/>
    <property type="match status" value="1"/>
</dbReference>
<dbReference type="PANTHER" id="PTHR39173:SF1">
    <property type="entry name" value="ACETYLTRANSFERASE"/>
    <property type="match status" value="1"/>
</dbReference>
<keyword evidence="2" id="KW-0808">Transferase</keyword>
<dbReference type="InterPro" id="IPR000182">
    <property type="entry name" value="GNAT_dom"/>
</dbReference>
<dbReference type="InterPro" id="IPR016181">
    <property type="entry name" value="Acyl_CoA_acyltransferase"/>
</dbReference>
<gene>
    <name evidence="2" type="ORF">Firmicute1046_1340</name>
</gene>
<organism evidence="2">
    <name type="scientific">uncultured Bacillota bacterium</name>
    <dbReference type="NCBI Taxonomy" id="344338"/>
    <lineage>
        <taxon>Bacteria</taxon>
        <taxon>Bacillati</taxon>
        <taxon>Bacillota</taxon>
        <taxon>environmental samples</taxon>
    </lineage>
</organism>
<dbReference type="SUPFAM" id="SSF55729">
    <property type="entry name" value="Acyl-CoA N-acyltransferases (Nat)"/>
    <property type="match status" value="1"/>
</dbReference>
<dbReference type="Gene3D" id="3.40.630.30">
    <property type="match status" value="1"/>
</dbReference>
<protein>
    <submittedName>
        <fullName evidence="2">Acetyltransferase</fullName>
    </submittedName>
</protein>
<reference evidence="2" key="1">
    <citation type="journal article" date="2020" name="J. ISSAAS">
        <title>Lactobacilli and other gastrointestinal microbiota of Peromyscus leucopus, reservoir host for agents of Lyme disease and other zoonoses in North America.</title>
        <authorList>
            <person name="Milovic A."/>
            <person name="Bassam K."/>
            <person name="Shao H."/>
            <person name="Chatzistamou I."/>
            <person name="Tufts D.M."/>
            <person name="Diuk-Wasser M."/>
            <person name="Barbour A.G."/>
        </authorList>
    </citation>
    <scope>NUCLEOTIDE SEQUENCE</scope>
    <source>
        <strain evidence="2">LL40</strain>
    </source>
</reference>
<evidence type="ECO:0000313" key="2">
    <source>
        <dbReference type="EMBL" id="QGT51058.1"/>
    </source>
</evidence>